<reference evidence="1" key="1">
    <citation type="journal article" date="2003" name="Genome Biol.">
        <title>An integrated gene annotation and transcriptional profiling approach towards the full gene content of the Drosophila genome.</title>
        <authorList>
            <person name="Hild M."/>
            <person name="Beckmann B."/>
            <person name="Haas S.A."/>
            <person name="Koch B."/>
            <person name="Solovyev V."/>
            <person name="Busold C."/>
            <person name="Fellenberg K."/>
            <person name="Boutros M."/>
            <person name="Vingron M."/>
            <person name="Sauer F."/>
            <person name="Hoheisel J.D."/>
            <person name="Paro R."/>
        </authorList>
    </citation>
    <scope>NUCLEOTIDE SEQUENCE</scope>
</reference>
<protein>
    <submittedName>
        <fullName evidence="1">HDC07441</fullName>
    </submittedName>
</protein>
<accession>Q6IM59</accession>
<name>Q6IM59_DROME</name>
<evidence type="ECO:0000313" key="1">
    <source>
        <dbReference type="EMBL" id="DAA02651.1"/>
    </source>
</evidence>
<organism evidence="1">
    <name type="scientific">Drosophila melanogaster</name>
    <name type="common">Fruit fly</name>
    <dbReference type="NCBI Taxonomy" id="7227"/>
    <lineage>
        <taxon>Eukaryota</taxon>
        <taxon>Metazoa</taxon>
        <taxon>Ecdysozoa</taxon>
        <taxon>Arthropoda</taxon>
        <taxon>Hexapoda</taxon>
        <taxon>Insecta</taxon>
        <taxon>Pterygota</taxon>
        <taxon>Neoptera</taxon>
        <taxon>Endopterygota</taxon>
        <taxon>Diptera</taxon>
        <taxon>Brachycera</taxon>
        <taxon>Muscomorpha</taxon>
        <taxon>Ephydroidea</taxon>
        <taxon>Drosophilidae</taxon>
        <taxon>Drosophila</taxon>
        <taxon>Sophophora</taxon>
    </lineage>
</organism>
<dbReference type="AlphaFoldDB" id="Q6IM59"/>
<proteinExistence type="predicted"/>
<gene>
    <name evidence="1" type="ORF">HDC07441</name>
</gene>
<sequence>MELVMRMVVRMEIEMGMGMGMGMELRLRIITMMMILKGDSGVSGHDVNGDDDALATSNARTTTPFRLPLLLGPHKGTRKRIHLENRPICCLLCIATVCRSSETEKRSTPHHVGASCQLPVASCQLRVAIAIAAAAFPLIIRCVCRCNCSCRQLLFINANSI</sequence>
<dbReference type="EMBL" id="BK001807">
    <property type="protein sequence ID" value="DAA02651.1"/>
    <property type="molecule type" value="Genomic_DNA"/>
</dbReference>